<dbReference type="Pfam" id="PF13358">
    <property type="entry name" value="DDE_3"/>
    <property type="match status" value="1"/>
</dbReference>
<sequence>MTQELYVKKILPVVKEYRDQAVAKGQGFIFQEDNDGGHGTRSEENRVKLYKDQIDLDYIDDWPAFSPDLSPIENIWRILKQRVRQHCPRTKEDLKRAIEVEWEALTQKEINRVVWGTEKGRKWTMHDRLEAVLQNEGRMTKY</sequence>
<dbReference type="InterPro" id="IPR036397">
    <property type="entry name" value="RNaseH_sf"/>
</dbReference>
<evidence type="ECO:0000313" key="3">
    <source>
        <dbReference type="Proteomes" id="UP000019373"/>
    </source>
</evidence>
<protein>
    <recommendedName>
        <fullName evidence="1">Tc1-like transposase DDE domain-containing protein</fullName>
    </recommendedName>
</protein>
<feature type="domain" description="Tc1-like transposase DDE" evidence="1">
    <location>
        <begin position="27"/>
        <end position="95"/>
    </location>
</feature>
<dbReference type="GO" id="GO:0003676">
    <property type="term" value="F:nucleic acid binding"/>
    <property type="evidence" value="ECO:0007669"/>
    <property type="project" value="InterPro"/>
</dbReference>
<organism evidence="2 3">
    <name type="scientific">Endocarpon pusillum (strain Z07020 / HMAS-L-300199)</name>
    <name type="common">Lichen-forming fungus</name>
    <dbReference type="NCBI Taxonomy" id="1263415"/>
    <lineage>
        <taxon>Eukaryota</taxon>
        <taxon>Fungi</taxon>
        <taxon>Dikarya</taxon>
        <taxon>Ascomycota</taxon>
        <taxon>Pezizomycotina</taxon>
        <taxon>Eurotiomycetes</taxon>
        <taxon>Chaetothyriomycetidae</taxon>
        <taxon>Verrucariales</taxon>
        <taxon>Verrucariaceae</taxon>
        <taxon>Endocarpon</taxon>
    </lineage>
</organism>
<dbReference type="Proteomes" id="UP000019373">
    <property type="component" value="Unassembled WGS sequence"/>
</dbReference>
<dbReference type="EMBL" id="KE720750">
    <property type="protein sequence ID" value="ERF76514.1"/>
    <property type="molecule type" value="Genomic_DNA"/>
</dbReference>
<dbReference type="InterPro" id="IPR038717">
    <property type="entry name" value="Tc1-like_DDE_dom"/>
</dbReference>
<dbReference type="OrthoDB" id="5151590at2759"/>
<dbReference type="Gene3D" id="3.30.420.10">
    <property type="entry name" value="Ribonuclease H-like superfamily/Ribonuclease H"/>
    <property type="match status" value="1"/>
</dbReference>
<dbReference type="GeneID" id="19243746"/>
<evidence type="ECO:0000313" key="2">
    <source>
        <dbReference type="EMBL" id="ERF76514.1"/>
    </source>
</evidence>
<gene>
    <name evidence="2" type="ORF">EPUS_08906</name>
</gene>
<evidence type="ECO:0000259" key="1">
    <source>
        <dbReference type="Pfam" id="PF13358"/>
    </source>
</evidence>
<proteinExistence type="predicted"/>
<name>U1I3B7_ENDPU</name>
<dbReference type="AlphaFoldDB" id="U1I3B7"/>
<dbReference type="OMA" id="IWANISN"/>
<accession>U1I3B7</accession>
<dbReference type="HOGENOM" id="CLU_033666_12_2_1"/>
<reference evidence="3" key="1">
    <citation type="journal article" date="2014" name="BMC Genomics">
        <title>Genome characteristics reveal the impact of lichenization on lichen-forming fungus Endocarpon pusillum Hedwig (Verrucariales, Ascomycota).</title>
        <authorList>
            <person name="Wang Y.-Y."/>
            <person name="Liu B."/>
            <person name="Zhang X.-Y."/>
            <person name="Zhou Q.-M."/>
            <person name="Zhang T."/>
            <person name="Li H."/>
            <person name="Yu Y.-F."/>
            <person name="Zhang X.-L."/>
            <person name="Hao X.-Y."/>
            <person name="Wang M."/>
            <person name="Wang L."/>
            <person name="Wei J.-C."/>
        </authorList>
    </citation>
    <scope>NUCLEOTIDE SEQUENCE [LARGE SCALE GENOMIC DNA]</scope>
    <source>
        <strain evidence="3">Z07020 / HMAS-L-300199</strain>
    </source>
</reference>
<dbReference type="RefSeq" id="XP_007786148.1">
    <property type="nucleotide sequence ID" value="XM_007787958.1"/>
</dbReference>
<keyword evidence="3" id="KW-1185">Reference proteome</keyword>